<accession>A0A2X0N6A4</accession>
<dbReference type="PANTHER" id="PTHR35368:SF1">
    <property type="entry name" value="HYDROPEROXIDE REDUCTASE"/>
    <property type="match status" value="1"/>
</dbReference>
<reference evidence="2" key="1">
    <citation type="submission" date="2016-10" db="EMBL/GenBank/DDBJ databases">
        <authorList>
            <person name="Jeantristanb JTB J.-T."/>
            <person name="Ricardo R."/>
        </authorList>
    </citation>
    <scope>NUCLEOTIDE SEQUENCE [LARGE SCALE GENOMIC DNA]</scope>
</reference>
<name>A0A2X0N6A4_9BASI</name>
<proteinExistence type="predicted"/>
<dbReference type="InterPro" id="IPR015946">
    <property type="entry name" value="KH_dom-like_a/b"/>
</dbReference>
<dbReference type="AlphaFoldDB" id="A0A2X0N6A4"/>
<dbReference type="InterPro" id="IPR003718">
    <property type="entry name" value="OsmC/Ohr_fam"/>
</dbReference>
<dbReference type="InterPro" id="IPR036102">
    <property type="entry name" value="OsmC/Ohrsf"/>
</dbReference>
<dbReference type="PANTHER" id="PTHR35368">
    <property type="entry name" value="HYDROPEROXIDE REDUCTASE"/>
    <property type="match status" value="1"/>
</dbReference>
<dbReference type="Pfam" id="PF02566">
    <property type="entry name" value="OsmC"/>
    <property type="match status" value="1"/>
</dbReference>
<dbReference type="Gene3D" id="3.30.300.20">
    <property type="match status" value="1"/>
</dbReference>
<dbReference type="OrthoDB" id="4139202at2759"/>
<gene>
    <name evidence="1" type="ORF">BZ3500_MVSOF-1268-A1-R1_CHR9G10817</name>
</gene>
<dbReference type="Proteomes" id="UP000249723">
    <property type="component" value="Unassembled WGS sequence"/>
</dbReference>
<keyword evidence="2" id="KW-1185">Reference proteome</keyword>
<sequence length="172" mass="17590">MSAPTAEELRAIQAPLKQAYSSDATAAQVTLKSTSTLGTGVSCSLSVGKAMKEAGLSPMAGGTGDQLCSGDLLLESLAACAGVTLKAVATALSISVESGTVAVEGDLDFRGTLGVDKTAPVGFTAIRVKFDFDCGDTPKEKVEKLISLTERYCVVLQTLSKGVPTSSQLVIK</sequence>
<evidence type="ECO:0000313" key="1">
    <source>
        <dbReference type="EMBL" id="SDA00746.1"/>
    </source>
</evidence>
<protein>
    <submittedName>
        <fullName evidence="1">BZ3500_MvSof-1268-A1-R1_Chr9g10817 protein</fullName>
    </submittedName>
</protein>
<organism evidence="1 2">
    <name type="scientific">Microbotryum saponariae</name>
    <dbReference type="NCBI Taxonomy" id="289078"/>
    <lineage>
        <taxon>Eukaryota</taxon>
        <taxon>Fungi</taxon>
        <taxon>Dikarya</taxon>
        <taxon>Basidiomycota</taxon>
        <taxon>Pucciniomycotina</taxon>
        <taxon>Microbotryomycetes</taxon>
        <taxon>Microbotryales</taxon>
        <taxon>Microbotryaceae</taxon>
        <taxon>Microbotryum</taxon>
    </lineage>
</organism>
<dbReference type="EMBL" id="FMWP01000107">
    <property type="protein sequence ID" value="SDA00746.1"/>
    <property type="molecule type" value="Genomic_DNA"/>
</dbReference>
<dbReference type="SUPFAM" id="SSF82784">
    <property type="entry name" value="OsmC-like"/>
    <property type="match status" value="1"/>
</dbReference>
<evidence type="ECO:0000313" key="2">
    <source>
        <dbReference type="Proteomes" id="UP000249723"/>
    </source>
</evidence>
<dbReference type="InterPro" id="IPR052924">
    <property type="entry name" value="OsmC/Ohr_hydroprdx_reductase"/>
</dbReference>